<reference evidence="1 2" key="2">
    <citation type="journal article" date="2022" name="Mol. Ecol. Resour.">
        <title>The genomes of chicory, endive, great burdock and yacon provide insights into Asteraceae paleo-polyploidization history and plant inulin production.</title>
        <authorList>
            <person name="Fan W."/>
            <person name="Wang S."/>
            <person name="Wang H."/>
            <person name="Wang A."/>
            <person name="Jiang F."/>
            <person name="Liu H."/>
            <person name="Zhao H."/>
            <person name="Xu D."/>
            <person name="Zhang Y."/>
        </authorList>
    </citation>
    <scope>NUCLEOTIDE SEQUENCE [LARGE SCALE GENOMIC DNA]</scope>
    <source>
        <strain evidence="2">cv. Yunnan</strain>
        <tissue evidence="1">Leaves</tissue>
    </source>
</reference>
<organism evidence="1 2">
    <name type="scientific">Smallanthus sonchifolius</name>
    <dbReference type="NCBI Taxonomy" id="185202"/>
    <lineage>
        <taxon>Eukaryota</taxon>
        <taxon>Viridiplantae</taxon>
        <taxon>Streptophyta</taxon>
        <taxon>Embryophyta</taxon>
        <taxon>Tracheophyta</taxon>
        <taxon>Spermatophyta</taxon>
        <taxon>Magnoliopsida</taxon>
        <taxon>eudicotyledons</taxon>
        <taxon>Gunneridae</taxon>
        <taxon>Pentapetalae</taxon>
        <taxon>asterids</taxon>
        <taxon>campanulids</taxon>
        <taxon>Asterales</taxon>
        <taxon>Asteraceae</taxon>
        <taxon>Asteroideae</taxon>
        <taxon>Heliantheae alliance</taxon>
        <taxon>Millerieae</taxon>
        <taxon>Smallanthus</taxon>
    </lineage>
</organism>
<keyword evidence="2" id="KW-1185">Reference proteome</keyword>
<evidence type="ECO:0000313" key="1">
    <source>
        <dbReference type="EMBL" id="KAI3809217.1"/>
    </source>
</evidence>
<accession>A0ACB9IQ67</accession>
<protein>
    <submittedName>
        <fullName evidence="1">Uncharacterized protein</fullName>
    </submittedName>
</protein>
<sequence>MLVRMMMRRFFLPFFIDASGINSTGENLRPAAKMQIEHEPKKIGVLGLGFVPILDISEMDLSKNDWMLSGQGLESEAGHGDLNGVLMAVFGEEDMSEKAMMLQLLIDLALTASGPEVNALLVWSFVLMSPPSASHCPPLTTPTTVPLVQGEINPDPLCPVHRISSLFPQEHVLQDQLESPDEVPDQSVLDSDDFCRNFDGGTICKDVWGWDDSDELQRILMEERSAKKERVAFGVGVTICKGVWGWEDDQSGGGQRSQVGPVQYIISITFPINLPEVFPVEPSCFVSSFYTNPLNPNHLLHLILQNQTKKCLPLTLLTHTFYYFASLHLCFLPLEPLLTSLSLTNTPIQKLWFKRYKGG</sequence>
<name>A0ACB9IQ67_9ASTR</name>
<evidence type="ECO:0000313" key="2">
    <source>
        <dbReference type="Proteomes" id="UP001056120"/>
    </source>
</evidence>
<comment type="caution">
    <text evidence="1">The sequence shown here is derived from an EMBL/GenBank/DDBJ whole genome shotgun (WGS) entry which is preliminary data.</text>
</comment>
<gene>
    <name evidence="1" type="ORF">L1987_25187</name>
</gene>
<reference evidence="2" key="1">
    <citation type="journal article" date="2022" name="Mol. Ecol. Resour.">
        <title>The genomes of chicory, endive, great burdock and yacon provide insights into Asteraceae palaeo-polyploidization history and plant inulin production.</title>
        <authorList>
            <person name="Fan W."/>
            <person name="Wang S."/>
            <person name="Wang H."/>
            <person name="Wang A."/>
            <person name="Jiang F."/>
            <person name="Liu H."/>
            <person name="Zhao H."/>
            <person name="Xu D."/>
            <person name="Zhang Y."/>
        </authorList>
    </citation>
    <scope>NUCLEOTIDE SEQUENCE [LARGE SCALE GENOMIC DNA]</scope>
    <source>
        <strain evidence="2">cv. Yunnan</strain>
    </source>
</reference>
<dbReference type="EMBL" id="CM042025">
    <property type="protein sequence ID" value="KAI3809217.1"/>
    <property type="molecule type" value="Genomic_DNA"/>
</dbReference>
<dbReference type="Proteomes" id="UP001056120">
    <property type="component" value="Linkage Group LG08"/>
</dbReference>
<proteinExistence type="predicted"/>